<dbReference type="Pfam" id="PF00400">
    <property type="entry name" value="WD40"/>
    <property type="match status" value="1"/>
</dbReference>
<evidence type="ECO:0000256" key="2">
    <source>
        <dbReference type="ARBA" id="ARBA00022737"/>
    </source>
</evidence>
<dbReference type="PANTHER" id="PTHR13720:SF11">
    <property type="entry name" value="ECHINODERM MICROTUBULE-ASSOCIATED PROTEIN-LIKE 4"/>
    <property type="match status" value="1"/>
</dbReference>
<dbReference type="GO" id="GO:0005874">
    <property type="term" value="C:microtubule"/>
    <property type="evidence" value="ECO:0007669"/>
    <property type="project" value="UniProtKB-KW"/>
</dbReference>
<keyword evidence="2" id="KW-0677">Repeat</keyword>
<dbReference type="PANTHER" id="PTHR13720">
    <property type="entry name" value="WD-40 REPEAT PROTEIN"/>
    <property type="match status" value="1"/>
</dbReference>
<dbReference type="SUPFAM" id="SSF50978">
    <property type="entry name" value="WD40 repeat-like"/>
    <property type="match status" value="1"/>
</dbReference>
<dbReference type="InterPro" id="IPR015943">
    <property type="entry name" value="WD40/YVTN_repeat-like_dom_sf"/>
</dbReference>
<dbReference type="Proteomes" id="UP000228934">
    <property type="component" value="Unassembled WGS sequence"/>
</dbReference>
<dbReference type="AlphaFoldDB" id="A0A2G9RXY4"/>
<sequence>MFMRGRPITMFIPSDVESYEDIRTELPPEKLKLEWLDKFLFPSCPKNANRILFNYDERTQRHYLGHTDCVKCIAVHPDKIRIATGQIAGVDKDGRDSGSHLAVIDDSNEHMLTVWDWQKKSKVAEIKTTNEVVLAVEFHPTDPSTIVTCGKSHIFFWTWSGNSLARKQGIFGKYEKPKFVQCLAFLANGDVLAGDSGGVMLIWSKTPVESTAGKGVK</sequence>
<dbReference type="InterPro" id="IPR055439">
    <property type="entry name" value="Beta-prop_EML_1st"/>
</dbReference>
<dbReference type="InterPro" id="IPR001680">
    <property type="entry name" value="WD40_rpt"/>
</dbReference>
<evidence type="ECO:0000313" key="4">
    <source>
        <dbReference type="EMBL" id="PIO32760.1"/>
    </source>
</evidence>
<evidence type="ECO:0000256" key="1">
    <source>
        <dbReference type="ARBA" id="ARBA00022574"/>
    </source>
</evidence>
<dbReference type="EMBL" id="KV927514">
    <property type="protein sequence ID" value="PIO32760.1"/>
    <property type="molecule type" value="Genomic_DNA"/>
</dbReference>
<feature type="non-terminal residue" evidence="4">
    <location>
        <position position="217"/>
    </location>
</feature>
<keyword evidence="1" id="KW-0853">WD repeat</keyword>
<dbReference type="InterPro" id="IPR050630">
    <property type="entry name" value="WD_repeat_EMAP"/>
</dbReference>
<dbReference type="GO" id="GO:0008017">
    <property type="term" value="F:microtubule binding"/>
    <property type="evidence" value="ECO:0007669"/>
    <property type="project" value="TreeGrafter"/>
</dbReference>
<dbReference type="Pfam" id="PF23409">
    <property type="entry name" value="Beta-prop_EML"/>
    <property type="match status" value="1"/>
</dbReference>
<proteinExistence type="predicted"/>
<reference evidence="5" key="1">
    <citation type="journal article" date="2017" name="Nat. Commun.">
        <title>The North American bullfrog draft genome provides insight into hormonal regulation of long noncoding RNA.</title>
        <authorList>
            <person name="Hammond S.A."/>
            <person name="Warren R.L."/>
            <person name="Vandervalk B.P."/>
            <person name="Kucuk E."/>
            <person name="Khan H."/>
            <person name="Gibb E.A."/>
            <person name="Pandoh P."/>
            <person name="Kirk H."/>
            <person name="Zhao Y."/>
            <person name="Jones M."/>
            <person name="Mungall A.J."/>
            <person name="Coope R."/>
            <person name="Pleasance S."/>
            <person name="Moore R.A."/>
            <person name="Holt R.A."/>
            <person name="Round J.M."/>
            <person name="Ohora S."/>
            <person name="Walle B.V."/>
            <person name="Veldhoen N."/>
            <person name="Helbing C.C."/>
            <person name="Birol I."/>
        </authorList>
    </citation>
    <scope>NUCLEOTIDE SEQUENCE [LARGE SCALE GENOMIC DNA]</scope>
</reference>
<gene>
    <name evidence="4" type="ORF">AB205_0009030</name>
</gene>
<dbReference type="GO" id="GO:0000226">
    <property type="term" value="P:microtubule cytoskeleton organization"/>
    <property type="evidence" value="ECO:0007669"/>
    <property type="project" value="TreeGrafter"/>
</dbReference>
<accession>A0A2G9RXY4</accession>
<feature type="domain" description="EML-like first beta-propeller" evidence="3">
    <location>
        <begin position="95"/>
        <end position="206"/>
    </location>
</feature>
<dbReference type="GO" id="GO:0072686">
    <property type="term" value="C:mitotic spindle"/>
    <property type="evidence" value="ECO:0007669"/>
    <property type="project" value="TreeGrafter"/>
</dbReference>
<evidence type="ECO:0000313" key="5">
    <source>
        <dbReference type="Proteomes" id="UP000228934"/>
    </source>
</evidence>
<keyword evidence="5" id="KW-1185">Reference proteome</keyword>
<dbReference type="OrthoDB" id="47802at2759"/>
<dbReference type="InterPro" id="IPR036322">
    <property type="entry name" value="WD40_repeat_dom_sf"/>
</dbReference>
<evidence type="ECO:0000259" key="3">
    <source>
        <dbReference type="Pfam" id="PF23409"/>
    </source>
</evidence>
<protein>
    <recommendedName>
        <fullName evidence="3">EML-like first beta-propeller domain-containing protein</fullName>
    </recommendedName>
</protein>
<organism evidence="4 5">
    <name type="scientific">Aquarana catesbeiana</name>
    <name type="common">American bullfrog</name>
    <name type="synonym">Rana catesbeiana</name>
    <dbReference type="NCBI Taxonomy" id="8400"/>
    <lineage>
        <taxon>Eukaryota</taxon>
        <taxon>Metazoa</taxon>
        <taxon>Chordata</taxon>
        <taxon>Craniata</taxon>
        <taxon>Vertebrata</taxon>
        <taxon>Euteleostomi</taxon>
        <taxon>Amphibia</taxon>
        <taxon>Batrachia</taxon>
        <taxon>Anura</taxon>
        <taxon>Neobatrachia</taxon>
        <taxon>Ranoidea</taxon>
        <taxon>Ranidae</taxon>
        <taxon>Aquarana</taxon>
    </lineage>
</organism>
<dbReference type="Gene3D" id="2.130.10.10">
    <property type="entry name" value="YVTN repeat-like/Quinoprotein amine dehydrogenase"/>
    <property type="match status" value="1"/>
</dbReference>
<dbReference type="SMART" id="SM00320">
    <property type="entry name" value="WD40"/>
    <property type="match status" value="3"/>
</dbReference>
<name>A0A2G9RXY4_AQUCT</name>